<dbReference type="PROSITE" id="PS50801">
    <property type="entry name" value="STAS"/>
    <property type="match status" value="1"/>
</dbReference>
<gene>
    <name evidence="7" type="ORF">C1850_10880</name>
</gene>
<feature type="transmembrane region" description="Helical" evidence="5">
    <location>
        <begin position="319"/>
        <end position="338"/>
    </location>
</feature>
<feature type="domain" description="STAS" evidence="6">
    <location>
        <begin position="446"/>
        <end position="545"/>
    </location>
</feature>
<feature type="transmembrane region" description="Helical" evidence="5">
    <location>
        <begin position="203"/>
        <end position="226"/>
    </location>
</feature>
<evidence type="ECO:0000313" key="8">
    <source>
        <dbReference type="Proteomes" id="UP000253805"/>
    </source>
</evidence>
<dbReference type="AlphaFoldDB" id="A0A369NV83"/>
<evidence type="ECO:0000313" key="7">
    <source>
        <dbReference type="EMBL" id="RDC41880.1"/>
    </source>
</evidence>
<dbReference type="Gene3D" id="3.30.750.24">
    <property type="entry name" value="STAS domain"/>
    <property type="match status" value="1"/>
</dbReference>
<dbReference type="InterPro" id="IPR001902">
    <property type="entry name" value="SLC26A/SulP_fam"/>
</dbReference>
<evidence type="ECO:0000256" key="4">
    <source>
        <dbReference type="ARBA" id="ARBA00023136"/>
    </source>
</evidence>
<dbReference type="SUPFAM" id="SSF52091">
    <property type="entry name" value="SpoIIaa-like"/>
    <property type="match status" value="1"/>
</dbReference>
<feature type="transmembrane region" description="Helical" evidence="5">
    <location>
        <begin position="42"/>
        <end position="60"/>
    </location>
</feature>
<accession>A0A369NV83</accession>
<dbReference type="Pfam" id="PF01740">
    <property type="entry name" value="STAS"/>
    <property type="match status" value="1"/>
</dbReference>
<dbReference type="GO" id="GO:0055085">
    <property type="term" value="P:transmembrane transport"/>
    <property type="evidence" value="ECO:0007669"/>
    <property type="project" value="InterPro"/>
</dbReference>
<feature type="transmembrane region" description="Helical" evidence="5">
    <location>
        <begin position="72"/>
        <end position="89"/>
    </location>
</feature>
<proteinExistence type="predicted"/>
<evidence type="ECO:0000256" key="2">
    <source>
        <dbReference type="ARBA" id="ARBA00022692"/>
    </source>
</evidence>
<dbReference type="RefSeq" id="WP_114549697.1">
    <property type="nucleotide sequence ID" value="NZ_PPUT01000039.1"/>
</dbReference>
<feature type="transmembrane region" description="Helical" evidence="5">
    <location>
        <begin position="129"/>
        <end position="152"/>
    </location>
</feature>
<dbReference type="InterPro" id="IPR002645">
    <property type="entry name" value="STAS_dom"/>
</dbReference>
<evidence type="ECO:0000256" key="1">
    <source>
        <dbReference type="ARBA" id="ARBA00004141"/>
    </source>
</evidence>
<dbReference type="InterPro" id="IPR011547">
    <property type="entry name" value="SLC26A/SulP_dom"/>
</dbReference>
<feature type="transmembrane region" description="Helical" evidence="5">
    <location>
        <begin position="164"/>
        <end position="191"/>
    </location>
</feature>
<evidence type="ECO:0000259" key="6">
    <source>
        <dbReference type="PROSITE" id="PS50801"/>
    </source>
</evidence>
<name>A0A369NV83_9ACTN</name>
<protein>
    <recommendedName>
        <fullName evidence="6">STAS domain-containing protein</fullName>
    </recommendedName>
</protein>
<dbReference type="Pfam" id="PF00916">
    <property type="entry name" value="Sulfate_transp"/>
    <property type="match status" value="1"/>
</dbReference>
<keyword evidence="4 5" id="KW-0472">Membrane</keyword>
<evidence type="ECO:0000256" key="5">
    <source>
        <dbReference type="SAM" id="Phobius"/>
    </source>
</evidence>
<dbReference type="Proteomes" id="UP000253805">
    <property type="component" value="Unassembled WGS sequence"/>
</dbReference>
<feature type="transmembrane region" description="Helical" evidence="5">
    <location>
        <begin position="378"/>
        <end position="407"/>
    </location>
</feature>
<keyword evidence="3 5" id="KW-1133">Transmembrane helix</keyword>
<reference evidence="7 8" key="1">
    <citation type="journal article" date="2018" name="Elife">
        <title>Discovery and characterization of a prevalent human gut bacterial enzyme sufficient for the inactivation of a family of plant toxins.</title>
        <authorList>
            <person name="Koppel N."/>
            <person name="Bisanz J.E."/>
            <person name="Pandelia M.E."/>
            <person name="Turnbaugh P.J."/>
            <person name="Balskus E.P."/>
        </authorList>
    </citation>
    <scope>NUCLEOTIDE SEQUENCE [LARGE SCALE GENOMIC DNA]</scope>
    <source>
        <strain evidence="7 8">OB21 GAM 11</strain>
    </source>
</reference>
<feature type="transmembrane region" description="Helical" evidence="5">
    <location>
        <begin position="18"/>
        <end position="36"/>
    </location>
</feature>
<dbReference type="EMBL" id="PPUT01000039">
    <property type="protein sequence ID" value="RDC41880.1"/>
    <property type="molecule type" value="Genomic_DNA"/>
</dbReference>
<sequence length="696" mass="72800">MIVEAIKGYRAADLPKDAVAGLVIAALSIPIAMGYAEVVGLPAIYGLWTSIVAPLAFGLLTGTRRVVFGMDSAAAAMTASMLAAAGIAAQGQDAIVSAMPLLTLLTALFLLLLSWAGAGRLIRRMPLPVMHGFIFGIALTVVIGQVPLLLGTTADTSGAIVSKVAAIVSCLPGASWACAVVSALCIAGMYLLKRFFPKVPSAIVVLVAAALVCNGLAAVGLPIVFLPQVSGTLPHIATVLPEGLDIVALLLAAFAIAVVVSLESLLCVEAFSAGDVPAPSPDGEMRTFGLANALVGLIGCPPCSASMSRTAAGIASGSLSQVASVFSALIVAVVAFAAGSFMGFLPRCALSAIVVVALLDIVDFGKITTYALKTRREFMVFAASAALVVLLGAVAGILGGFILALALRAGREKIDTSGPELLGAVPYKPDDLPAKKDIEVGYALGIAKLSGDLSFMNIAKAQEEIEAAAAGNEALILKLSKLDTIDTTAADKLDETLDSLMARGVHVKLVRPIKETSDHYTRYELRRLMQGFKFYPSVRTAMHSLAEEYAAGMEPQRPDTWLADAPAPRRLRKVAAEASIIDGDRPVVAIAGLRNHAGDVVDSDGVPFLEDIRGKLSFLQSRRAFQFSADYLEGAARGQADENGHFFSKLLLWDEVTGEVVLDYRGGAMRICRDEAVAVALMEPIDRTIREFALAQ</sequence>
<dbReference type="PANTHER" id="PTHR11814">
    <property type="entry name" value="SULFATE TRANSPORTER"/>
    <property type="match status" value="1"/>
</dbReference>
<comment type="caution">
    <text evidence="7">The sequence shown here is derived from an EMBL/GenBank/DDBJ whole genome shotgun (WGS) entry which is preliminary data.</text>
</comment>
<feature type="transmembrane region" description="Helical" evidence="5">
    <location>
        <begin position="350"/>
        <end position="372"/>
    </location>
</feature>
<keyword evidence="2 5" id="KW-0812">Transmembrane</keyword>
<feature type="transmembrane region" description="Helical" evidence="5">
    <location>
        <begin position="246"/>
        <end position="268"/>
    </location>
</feature>
<evidence type="ECO:0000256" key="3">
    <source>
        <dbReference type="ARBA" id="ARBA00022989"/>
    </source>
</evidence>
<dbReference type="GO" id="GO:0016020">
    <property type="term" value="C:membrane"/>
    <property type="evidence" value="ECO:0007669"/>
    <property type="project" value="UniProtKB-SubCell"/>
</dbReference>
<dbReference type="InterPro" id="IPR036513">
    <property type="entry name" value="STAS_dom_sf"/>
</dbReference>
<comment type="subcellular location">
    <subcellularLocation>
        <location evidence="1">Membrane</location>
        <topology evidence="1">Multi-pass membrane protein</topology>
    </subcellularLocation>
</comment>
<feature type="transmembrane region" description="Helical" evidence="5">
    <location>
        <begin position="95"/>
        <end position="117"/>
    </location>
</feature>
<organism evidence="7 8">
    <name type="scientific">Adlercreutzia equolifaciens subsp. celatus</name>
    <dbReference type="NCBI Taxonomy" id="394340"/>
    <lineage>
        <taxon>Bacteria</taxon>
        <taxon>Bacillati</taxon>
        <taxon>Actinomycetota</taxon>
        <taxon>Coriobacteriia</taxon>
        <taxon>Eggerthellales</taxon>
        <taxon>Eggerthellaceae</taxon>
        <taxon>Adlercreutzia</taxon>
    </lineage>
</organism>